<feature type="signal peptide" evidence="1">
    <location>
        <begin position="1"/>
        <end position="19"/>
    </location>
</feature>
<name>A0A4U0QU65_9RHOB</name>
<dbReference type="EMBL" id="SUNH01000008">
    <property type="protein sequence ID" value="TJZ85607.1"/>
    <property type="molecule type" value="Genomic_DNA"/>
</dbReference>
<evidence type="ECO:0000313" key="3">
    <source>
        <dbReference type="Proteomes" id="UP000306223"/>
    </source>
</evidence>
<evidence type="ECO:0000256" key="1">
    <source>
        <dbReference type="SAM" id="SignalP"/>
    </source>
</evidence>
<organism evidence="2 3">
    <name type="scientific">Paracoccus hibiscisoli</name>
    <dbReference type="NCBI Taxonomy" id="2023261"/>
    <lineage>
        <taxon>Bacteria</taxon>
        <taxon>Pseudomonadati</taxon>
        <taxon>Pseudomonadota</taxon>
        <taxon>Alphaproteobacteria</taxon>
        <taxon>Rhodobacterales</taxon>
        <taxon>Paracoccaceae</taxon>
        <taxon>Paracoccus</taxon>
    </lineage>
</organism>
<evidence type="ECO:0000313" key="2">
    <source>
        <dbReference type="EMBL" id="TJZ85607.1"/>
    </source>
</evidence>
<dbReference type="InterPro" id="IPR036182">
    <property type="entry name" value="PCuAC_sf"/>
</dbReference>
<dbReference type="InterPro" id="IPR058248">
    <property type="entry name" value="Lxx211020-like"/>
</dbReference>
<keyword evidence="3" id="KW-1185">Reference proteome</keyword>
<dbReference type="Gene3D" id="2.60.40.1890">
    <property type="entry name" value="PCu(A)C copper chaperone"/>
    <property type="match status" value="1"/>
</dbReference>
<dbReference type="PANTHER" id="PTHR36302:SF1">
    <property type="entry name" value="COPPER CHAPERONE PCU(A)C"/>
    <property type="match status" value="1"/>
</dbReference>
<protein>
    <submittedName>
        <fullName evidence="2">Copper chaperone PCu(A)C</fullName>
    </submittedName>
</protein>
<dbReference type="InterPro" id="IPR007410">
    <property type="entry name" value="LpqE-like"/>
</dbReference>
<accession>A0A4U0QU65</accession>
<proteinExistence type="predicted"/>
<comment type="caution">
    <text evidence="2">The sequence shown here is derived from an EMBL/GenBank/DDBJ whole genome shotgun (WGS) entry which is preliminary data.</text>
</comment>
<sequence length="159" mass="16568">MLKLIAATLGMAAVLPAMAHAECAEVSQGDLSISAAWSRATIGTARPAVFYVTIQNNGSTEDRLIGIETPVAGMPMLHETVLSDGVASMPHADQISIAAGETVSLAPGSYHGMLMDLNEALTEGESFPMTLQFQNAGTLTIDTDVVSIREREAPCAPAP</sequence>
<dbReference type="Pfam" id="PF04314">
    <property type="entry name" value="PCuAC"/>
    <property type="match status" value="1"/>
</dbReference>
<dbReference type="PANTHER" id="PTHR36302">
    <property type="entry name" value="BLR7088 PROTEIN"/>
    <property type="match status" value="1"/>
</dbReference>
<gene>
    <name evidence="2" type="ORF">FA740_06910</name>
</gene>
<keyword evidence="1" id="KW-0732">Signal</keyword>
<dbReference type="AlphaFoldDB" id="A0A4U0QU65"/>
<dbReference type="SUPFAM" id="SSF110087">
    <property type="entry name" value="DR1885-like metal-binding protein"/>
    <property type="match status" value="1"/>
</dbReference>
<dbReference type="Proteomes" id="UP000306223">
    <property type="component" value="Unassembled WGS sequence"/>
</dbReference>
<dbReference type="OrthoDB" id="9796962at2"/>
<feature type="chain" id="PRO_5020654677" evidence="1">
    <location>
        <begin position="20"/>
        <end position="159"/>
    </location>
</feature>
<reference evidence="2 3" key="1">
    <citation type="submission" date="2019-04" db="EMBL/GenBank/DDBJ databases">
        <authorList>
            <person name="Li J."/>
        </authorList>
    </citation>
    <scope>NUCLEOTIDE SEQUENCE [LARGE SCALE GENOMIC DNA]</scope>
    <source>
        <strain evidence="2 3">CCTCC AB2016182</strain>
    </source>
</reference>